<comment type="caution">
    <text evidence="2">The sequence shown here is derived from an EMBL/GenBank/DDBJ whole genome shotgun (WGS) entry which is preliminary data.</text>
</comment>
<gene>
    <name evidence="2" type="ORF">NPIL_17201</name>
</gene>
<feature type="region of interest" description="Disordered" evidence="1">
    <location>
        <begin position="11"/>
        <end position="34"/>
    </location>
</feature>
<protein>
    <submittedName>
        <fullName evidence="2">Uncharacterized protein</fullName>
    </submittedName>
</protein>
<sequence>FQGRLCLDAYSDRDPNGRLDDGGEHPIPSHERNPFGSLVDGARFNAVINIGAHS</sequence>
<evidence type="ECO:0000313" key="3">
    <source>
        <dbReference type="Proteomes" id="UP000887013"/>
    </source>
</evidence>
<dbReference type="AlphaFoldDB" id="A0A8X6MQ26"/>
<reference evidence="2" key="1">
    <citation type="submission" date="2020-08" db="EMBL/GenBank/DDBJ databases">
        <title>Multicomponent nature underlies the extraordinary mechanical properties of spider dragline silk.</title>
        <authorList>
            <person name="Kono N."/>
            <person name="Nakamura H."/>
            <person name="Mori M."/>
            <person name="Yoshida Y."/>
            <person name="Ohtoshi R."/>
            <person name="Malay A.D."/>
            <person name="Moran D.A.P."/>
            <person name="Tomita M."/>
            <person name="Numata K."/>
            <person name="Arakawa K."/>
        </authorList>
    </citation>
    <scope>NUCLEOTIDE SEQUENCE</scope>
</reference>
<name>A0A8X6MQ26_NEPPI</name>
<dbReference type="EMBL" id="BMAW01095767">
    <property type="protein sequence ID" value="GFS71813.1"/>
    <property type="molecule type" value="Genomic_DNA"/>
</dbReference>
<proteinExistence type="predicted"/>
<organism evidence="2 3">
    <name type="scientific">Nephila pilipes</name>
    <name type="common">Giant wood spider</name>
    <name type="synonym">Nephila maculata</name>
    <dbReference type="NCBI Taxonomy" id="299642"/>
    <lineage>
        <taxon>Eukaryota</taxon>
        <taxon>Metazoa</taxon>
        <taxon>Ecdysozoa</taxon>
        <taxon>Arthropoda</taxon>
        <taxon>Chelicerata</taxon>
        <taxon>Arachnida</taxon>
        <taxon>Araneae</taxon>
        <taxon>Araneomorphae</taxon>
        <taxon>Entelegynae</taxon>
        <taxon>Araneoidea</taxon>
        <taxon>Nephilidae</taxon>
        <taxon>Nephila</taxon>
    </lineage>
</organism>
<feature type="compositionally biased region" description="Basic and acidic residues" evidence="1">
    <location>
        <begin position="11"/>
        <end position="33"/>
    </location>
</feature>
<keyword evidence="3" id="KW-1185">Reference proteome</keyword>
<evidence type="ECO:0000256" key="1">
    <source>
        <dbReference type="SAM" id="MobiDB-lite"/>
    </source>
</evidence>
<evidence type="ECO:0000313" key="2">
    <source>
        <dbReference type="EMBL" id="GFS71813.1"/>
    </source>
</evidence>
<dbReference type="Proteomes" id="UP000887013">
    <property type="component" value="Unassembled WGS sequence"/>
</dbReference>
<accession>A0A8X6MQ26</accession>
<feature type="non-terminal residue" evidence="2">
    <location>
        <position position="1"/>
    </location>
</feature>